<dbReference type="Proteomes" id="UP000554482">
    <property type="component" value="Unassembled WGS sequence"/>
</dbReference>
<protein>
    <submittedName>
        <fullName evidence="2">Uncharacterized protein</fullName>
    </submittedName>
</protein>
<keyword evidence="3" id="KW-1185">Reference proteome</keyword>
<dbReference type="EMBL" id="JABWDY010000079">
    <property type="protein sequence ID" value="KAF5208385.1"/>
    <property type="molecule type" value="Genomic_DNA"/>
</dbReference>
<dbReference type="AlphaFoldDB" id="A0A7J6XGY5"/>
<evidence type="ECO:0000313" key="3">
    <source>
        <dbReference type="Proteomes" id="UP000554482"/>
    </source>
</evidence>
<accession>A0A7J6XGY5</accession>
<evidence type="ECO:0000256" key="1">
    <source>
        <dbReference type="SAM" id="SignalP"/>
    </source>
</evidence>
<name>A0A7J6XGY5_THATH</name>
<sequence length="81" mass="8884">MAVRVLGLLMVLLLASGTKAVLDAGKCGVNVNNTTYIQIHRLLHLTGHVECAEWKIGIEVVYVPCYYNNTVLLQICDVANI</sequence>
<reference evidence="2 3" key="1">
    <citation type="submission" date="2020-06" db="EMBL/GenBank/DDBJ databases">
        <title>Transcriptomic and genomic resources for Thalictrum thalictroides and T. hernandezii: Facilitating candidate gene discovery in an emerging model plant lineage.</title>
        <authorList>
            <person name="Arias T."/>
            <person name="Riano-Pachon D.M."/>
            <person name="Di Stilio V.S."/>
        </authorList>
    </citation>
    <scope>NUCLEOTIDE SEQUENCE [LARGE SCALE GENOMIC DNA]</scope>
    <source>
        <strain evidence="3">cv. WT478/WT964</strain>
        <tissue evidence="2">Leaves</tissue>
    </source>
</reference>
<feature type="signal peptide" evidence="1">
    <location>
        <begin position="1"/>
        <end position="20"/>
    </location>
</feature>
<gene>
    <name evidence="2" type="ORF">FRX31_002027</name>
</gene>
<feature type="chain" id="PRO_5029713683" evidence="1">
    <location>
        <begin position="21"/>
        <end position="81"/>
    </location>
</feature>
<comment type="caution">
    <text evidence="2">The sequence shown here is derived from an EMBL/GenBank/DDBJ whole genome shotgun (WGS) entry which is preliminary data.</text>
</comment>
<evidence type="ECO:0000313" key="2">
    <source>
        <dbReference type="EMBL" id="KAF5208385.1"/>
    </source>
</evidence>
<proteinExistence type="predicted"/>
<organism evidence="2 3">
    <name type="scientific">Thalictrum thalictroides</name>
    <name type="common">Rue-anemone</name>
    <name type="synonym">Anemone thalictroides</name>
    <dbReference type="NCBI Taxonomy" id="46969"/>
    <lineage>
        <taxon>Eukaryota</taxon>
        <taxon>Viridiplantae</taxon>
        <taxon>Streptophyta</taxon>
        <taxon>Embryophyta</taxon>
        <taxon>Tracheophyta</taxon>
        <taxon>Spermatophyta</taxon>
        <taxon>Magnoliopsida</taxon>
        <taxon>Ranunculales</taxon>
        <taxon>Ranunculaceae</taxon>
        <taxon>Thalictroideae</taxon>
        <taxon>Thalictrum</taxon>
    </lineage>
</organism>
<keyword evidence="1" id="KW-0732">Signal</keyword>